<sequence>MASLNAGNKQAALRHARELKLTSQSRDKCTILLSRVEEVRRIIADAESTQKVSEAIKLGAQVIKENEISVDEIEQCLQELNVGIDSMKQVAEVLGSTPACETIDDQDVEDELKVLELEIGAGPVQSPNGICDSDCLMVRVMDADSVSDTFSNLSLKEIAPTRRGRKSIVESTSEVPKDVNLEYA</sequence>
<accession>A0ACC0BQG2</accession>
<proteinExistence type="predicted"/>
<gene>
    <name evidence="1" type="ORF">M9H77_05794</name>
</gene>
<dbReference type="Proteomes" id="UP001060085">
    <property type="component" value="Linkage Group LG02"/>
</dbReference>
<name>A0ACC0BQG2_CATRO</name>
<organism evidence="1 2">
    <name type="scientific">Catharanthus roseus</name>
    <name type="common">Madagascar periwinkle</name>
    <name type="synonym">Vinca rosea</name>
    <dbReference type="NCBI Taxonomy" id="4058"/>
    <lineage>
        <taxon>Eukaryota</taxon>
        <taxon>Viridiplantae</taxon>
        <taxon>Streptophyta</taxon>
        <taxon>Embryophyta</taxon>
        <taxon>Tracheophyta</taxon>
        <taxon>Spermatophyta</taxon>
        <taxon>Magnoliopsida</taxon>
        <taxon>eudicotyledons</taxon>
        <taxon>Gunneridae</taxon>
        <taxon>Pentapetalae</taxon>
        <taxon>asterids</taxon>
        <taxon>lamiids</taxon>
        <taxon>Gentianales</taxon>
        <taxon>Apocynaceae</taxon>
        <taxon>Rauvolfioideae</taxon>
        <taxon>Vinceae</taxon>
        <taxon>Catharanthinae</taxon>
        <taxon>Catharanthus</taxon>
    </lineage>
</organism>
<comment type="caution">
    <text evidence="1">The sequence shown here is derived from an EMBL/GenBank/DDBJ whole genome shotgun (WGS) entry which is preliminary data.</text>
</comment>
<evidence type="ECO:0000313" key="2">
    <source>
        <dbReference type="Proteomes" id="UP001060085"/>
    </source>
</evidence>
<protein>
    <submittedName>
        <fullName evidence="1">Uncharacterized protein</fullName>
    </submittedName>
</protein>
<dbReference type="EMBL" id="CM044702">
    <property type="protein sequence ID" value="KAI5674844.1"/>
    <property type="molecule type" value="Genomic_DNA"/>
</dbReference>
<keyword evidence="2" id="KW-1185">Reference proteome</keyword>
<reference evidence="2" key="1">
    <citation type="journal article" date="2023" name="Nat. Plants">
        <title>Single-cell RNA sequencing provides a high-resolution roadmap for understanding the multicellular compartmentation of specialized metabolism.</title>
        <authorList>
            <person name="Sun S."/>
            <person name="Shen X."/>
            <person name="Li Y."/>
            <person name="Li Y."/>
            <person name="Wang S."/>
            <person name="Li R."/>
            <person name="Zhang H."/>
            <person name="Shen G."/>
            <person name="Guo B."/>
            <person name="Wei J."/>
            <person name="Xu J."/>
            <person name="St-Pierre B."/>
            <person name="Chen S."/>
            <person name="Sun C."/>
        </authorList>
    </citation>
    <scope>NUCLEOTIDE SEQUENCE [LARGE SCALE GENOMIC DNA]</scope>
</reference>
<evidence type="ECO:0000313" key="1">
    <source>
        <dbReference type="EMBL" id="KAI5674844.1"/>
    </source>
</evidence>